<keyword evidence="4" id="KW-1185">Reference proteome</keyword>
<dbReference type="InterPro" id="IPR029016">
    <property type="entry name" value="GAF-like_dom_sf"/>
</dbReference>
<evidence type="ECO:0000313" key="4">
    <source>
        <dbReference type="Proteomes" id="UP000000239"/>
    </source>
</evidence>
<dbReference type="InterPro" id="IPR003018">
    <property type="entry name" value="GAF"/>
</dbReference>
<protein>
    <submittedName>
        <fullName evidence="3">Diguanylate cyclase/phosphodiesterase with GAF sensor</fullName>
    </submittedName>
</protein>
<dbReference type="Proteomes" id="UP000000239">
    <property type="component" value="Chromosome"/>
</dbReference>
<dbReference type="CDD" id="cd01949">
    <property type="entry name" value="GGDEF"/>
    <property type="match status" value="1"/>
</dbReference>
<dbReference type="InterPro" id="IPR052155">
    <property type="entry name" value="Biofilm_reg_signaling"/>
</dbReference>
<accession>Q1QT31</accession>
<dbReference type="SUPFAM" id="SSF55073">
    <property type="entry name" value="Nucleotide cyclase"/>
    <property type="match status" value="1"/>
</dbReference>
<dbReference type="PROSITE" id="PS50887">
    <property type="entry name" value="GGDEF"/>
    <property type="match status" value="1"/>
</dbReference>
<evidence type="ECO:0000313" key="3">
    <source>
        <dbReference type="EMBL" id="ABE60377.1"/>
    </source>
</evidence>
<dbReference type="Gene3D" id="3.30.70.270">
    <property type="match status" value="1"/>
</dbReference>
<dbReference type="STRING" id="290398.Csal_3033"/>
<dbReference type="InterPro" id="IPR029787">
    <property type="entry name" value="Nucleotide_cyclase"/>
</dbReference>
<dbReference type="InterPro" id="IPR001633">
    <property type="entry name" value="EAL_dom"/>
</dbReference>
<dbReference type="InterPro" id="IPR043128">
    <property type="entry name" value="Rev_trsase/Diguanyl_cyclase"/>
</dbReference>
<dbReference type="NCBIfam" id="TIGR00254">
    <property type="entry name" value="GGDEF"/>
    <property type="match status" value="1"/>
</dbReference>
<dbReference type="Pfam" id="PF13185">
    <property type="entry name" value="GAF_2"/>
    <property type="match status" value="1"/>
</dbReference>
<dbReference type="KEGG" id="csa:Csal_3033"/>
<feature type="domain" description="EAL" evidence="1">
    <location>
        <begin position="520"/>
        <end position="773"/>
    </location>
</feature>
<dbReference type="SMART" id="SM00267">
    <property type="entry name" value="GGDEF"/>
    <property type="match status" value="1"/>
</dbReference>
<dbReference type="PROSITE" id="PS50883">
    <property type="entry name" value="EAL"/>
    <property type="match status" value="1"/>
</dbReference>
<dbReference type="SUPFAM" id="SSF141868">
    <property type="entry name" value="EAL domain-like"/>
    <property type="match status" value="1"/>
</dbReference>
<dbReference type="SMART" id="SM00065">
    <property type="entry name" value="GAF"/>
    <property type="match status" value="1"/>
</dbReference>
<dbReference type="Gene3D" id="3.20.20.450">
    <property type="entry name" value="EAL domain"/>
    <property type="match status" value="1"/>
</dbReference>
<dbReference type="OrthoDB" id="9804951at2"/>
<dbReference type="InterPro" id="IPR035919">
    <property type="entry name" value="EAL_sf"/>
</dbReference>
<dbReference type="HOGENOM" id="CLU_000445_70_50_6"/>
<reference evidence="3 4" key="1">
    <citation type="journal article" date="2011" name="Stand. Genomic Sci.">
        <title>Complete genome sequence of the halophilic and highly halotolerant Chromohalobacter salexigens type strain (1H11(T)).</title>
        <authorList>
            <person name="Copeland A."/>
            <person name="O'Connor K."/>
            <person name="Lucas S."/>
            <person name="Lapidus A."/>
            <person name="Berry K.W."/>
            <person name="Detter J.C."/>
            <person name="Del Rio T.G."/>
            <person name="Hammon N."/>
            <person name="Dalin E."/>
            <person name="Tice H."/>
            <person name="Pitluck S."/>
            <person name="Bruce D."/>
            <person name="Goodwin L."/>
            <person name="Han C."/>
            <person name="Tapia R."/>
            <person name="Saunders E."/>
            <person name="Schmutz J."/>
            <person name="Brettin T."/>
            <person name="Larimer F."/>
            <person name="Land M."/>
            <person name="Hauser L."/>
            <person name="Vargas C."/>
            <person name="Nieto J.J."/>
            <person name="Kyrpides N.C."/>
            <person name="Ivanova N."/>
            <person name="Goker M."/>
            <person name="Klenk H.P."/>
            <person name="Csonka L.N."/>
            <person name="Woyke T."/>
        </authorList>
    </citation>
    <scope>NUCLEOTIDE SEQUENCE [LARGE SCALE GENOMIC DNA]</scope>
    <source>
        <strain evidence="4">ATCC BAA-138 / DSM 3043 / CIP 106854 / NCIMB 13768 / 1H11</strain>
    </source>
</reference>
<dbReference type="PANTHER" id="PTHR44757:SF2">
    <property type="entry name" value="BIOFILM ARCHITECTURE MAINTENANCE PROTEIN MBAA"/>
    <property type="match status" value="1"/>
</dbReference>
<dbReference type="SMART" id="SM00052">
    <property type="entry name" value="EAL"/>
    <property type="match status" value="1"/>
</dbReference>
<evidence type="ECO:0000259" key="1">
    <source>
        <dbReference type="PROSITE" id="PS50883"/>
    </source>
</evidence>
<feature type="domain" description="GGDEF" evidence="2">
    <location>
        <begin position="366"/>
        <end position="512"/>
    </location>
</feature>
<dbReference type="Pfam" id="PF00563">
    <property type="entry name" value="EAL"/>
    <property type="match status" value="1"/>
</dbReference>
<dbReference type="eggNOG" id="COG5001">
    <property type="taxonomic scope" value="Bacteria"/>
</dbReference>
<evidence type="ECO:0000259" key="2">
    <source>
        <dbReference type="PROSITE" id="PS50887"/>
    </source>
</evidence>
<dbReference type="AlphaFoldDB" id="Q1QT31"/>
<name>Q1QT31_CHRI1</name>
<dbReference type="Gene3D" id="3.30.450.40">
    <property type="match status" value="1"/>
</dbReference>
<gene>
    <name evidence="3" type="ordered locus">Csal_3033</name>
</gene>
<dbReference type="Pfam" id="PF00990">
    <property type="entry name" value="GGDEF"/>
    <property type="match status" value="1"/>
</dbReference>
<proteinExistence type="predicted"/>
<dbReference type="PANTHER" id="PTHR44757">
    <property type="entry name" value="DIGUANYLATE CYCLASE DGCP"/>
    <property type="match status" value="1"/>
</dbReference>
<dbReference type="InterPro" id="IPR000160">
    <property type="entry name" value="GGDEF_dom"/>
</dbReference>
<dbReference type="SUPFAM" id="SSF55781">
    <property type="entry name" value="GAF domain-like"/>
    <property type="match status" value="1"/>
</dbReference>
<dbReference type="eggNOG" id="COG2203">
    <property type="taxonomic scope" value="Bacteria"/>
</dbReference>
<dbReference type="EMBL" id="CP000285">
    <property type="protein sequence ID" value="ABE60377.1"/>
    <property type="molecule type" value="Genomic_DNA"/>
</dbReference>
<dbReference type="CDD" id="cd01948">
    <property type="entry name" value="EAL"/>
    <property type="match status" value="1"/>
</dbReference>
<sequence>MPPSRFPALFSQPSGESQNLLHVQVALRARADQRLLVRTLRDAGLTPESVTLPDGKADLVIVDAWAWEHSRERLRSVRENAYPLVFPILAIAGKEAASAAWAYRELGADIDDLVELPTSRAVLLSRVGNLLRLRRLSLTQADHHRSTQQKLNAVNRALQTLHACNEMMVRESTEEGLLQSVCEVIAQFEGYALAWVGFADDSTQKKVAKCYIAGDAADYARAIDVSADGSPLGQGPIGKAIATGSPQIVSDMASEPRMAPWREQITAWGLGAEIALPLNVSVGSSGVLAVYSQQSGDFASDERALLERLAENLAFGLDRLRLQNVRKAQNQEIKRLAYEDPVTGMANRRSLLARLHELVGRANHEQAAAILFIDLDDFKLVNDALGHKVGDRVLQNVAWRINNTLREGDLVARQGGDEFIVVMMDDPRYSPSVAEDVRQRLARGAEEMARRISRTLRQPFEINGYAHRLGASIGVSLFPYLSDDPETVIDQADMAMYAAKRSGQHTVFFSPELATGRQQRLSLETKLNHALAAGELQLHYQPVWELDSGRIVAVEALLRWQDAEGEMISPATFIPVAEEIGLMGALSKWVIDEAARQLESWRETGLELTMGVNLSVSQLQGADAARKIHDQVVSSGSDPQWWLLELTEEAVMQSPEAVMEAMRLLDGAGFRLALDDFGRGYSSLARLQAMPLHTLKIDKLFVDSLREDTPDDRVVRTVVELARQFSLRVVAEGIEHAEQARQLTAMGCSFGQGFWVSPAVAASEIPSLIRRAAPPAL</sequence>
<organism evidence="3 4">
    <name type="scientific">Chromohalobacter israelensis (strain ATCC BAA-138 / DSM 3043 / CIP 106854 / NCIMB 13768 / 1H11)</name>
    <name type="common">Chromohalobacter salexigens</name>
    <dbReference type="NCBI Taxonomy" id="290398"/>
    <lineage>
        <taxon>Bacteria</taxon>
        <taxon>Pseudomonadati</taxon>
        <taxon>Pseudomonadota</taxon>
        <taxon>Gammaproteobacteria</taxon>
        <taxon>Oceanospirillales</taxon>
        <taxon>Halomonadaceae</taxon>
        <taxon>Chromohalobacter</taxon>
    </lineage>
</organism>